<protein>
    <submittedName>
        <fullName evidence="5">Flavin reductase domain protein FMN-binding protein</fullName>
    </submittedName>
</protein>
<dbReference type="EMBL" id="CP002417">
    <property type="protein sequence ID" value="ADU35532.1"/>
    <property type="molecule type" value="Genomic_DNA"/>
</dbReference>
<dbReference type="InterPro" id="IPR012349">
    <property type="entry name" value="Split_barrel_FMN-bd"/>
</dbReference>
<gene>
    <name evidence="5" type="ordered locus">Varpa_1316</name>
</gene>
<dbReference type="eggNOG" id="COG1853">
    <property type="taxonomic scope" value="Bacteria"/>
</dbReference>
<dbReference type="InterPro" id="IPR002563">
    <property type="entry name" value="Flavin_Rdtase-like_dom"/>
</dbReference>
<dbReference type="STRING" id="595537.Varpa_1316"/>
<comment type="similarity">
    <text evidence="3">Belongs to the flavoredoxin family.</text>
</comment>
<name>E6V0C8_VARPE</name>
<reference evidence="5 6" key="2">
    <citation type="journal article" date="2013" name="Genome Announc.">
        <title>Genome of the Root-Associated Plant Growth-Promoting Bacterium Variovorax paradoxus Strain EPS.</title>
        <authorList>
            <person name="Han J.I."/>
            <person name="Spain J.C."/>
            <person name="Leadbetter J.R."/>
            <person name="Ovchinnikova G."/>
            <person name="Goodwin L.A."/>
            <person name="Han C.S."/>
            <person name="Woyke T."/>
            <person name="Davenport K.W."/>
            <person name="Orwin P.M."/>
        </authorList>
    </citation>
    <scope>NUCLEOTIDE SEQUENCE [LARGE SCALE GENOMIC DNA]</scope>
    <source>
        <strain evidence="5 6">EPS</strain>
    </source>
</reference>
<evidence type="ECO:0000313" key="6">
    <source>
        <dbReference type="Proteomes" id="UP000008917"/>
    </source>
</evidence>
<evidence type="ECO:0000259" key="4">
    <source>
        <dbReference type="SMART" id="SM00903"/>
    </source>
</evidence>
<dbReference type="Proteomes" id="UP000008917">
    <property type="component" value="Chromosome"/>
</dbReference>
<organism evidence="5 6">
    <name type="scientific">Variovorax paradoxus (strain EPS)</name>
    <dbReference type="NCBI Taxonomy" id="595537"/>
    <lineage>
        <taxon>Bacteria</taxon>
        <taxon>Pseudomonadati</taxon>
        <taxon>Pseudomonadota</taxon>
        <taxon>Betaproteobacteria</taxon>
        <taxon>Burkholderiales</taxon>
        <taxon>Comamonadaceae</taxon>
        <taxon>Variovorax</taxon>
    </lineage>
</organism>
<dbReference type="PANTHER" id="PTHR43567">
    <property type="entry name" value="FLAVOREDOXIN-RELATED-RELATED"/>
    <property type="match status" value="1"/>
</dbReference>
<evidence type="ECO:0000313" key="5">
    <source>
        <dbReference type="EMBL" id="ADU35532.1"/>
    </source>
</evidence>
<dbReference type="GO" id="GO:0010181">
    <property type="term" value="F:FMN binding"/>
    <property type="evidence" value="ECO:0007669"/>
    <property type="project" value="InterPro"/>
</dbReference>
<comment type="cofactor">
    <cofactor evidence="1">
        <name>FMN</name>
        <dbReference type="ChEBI" id="CHEBI:58210"/>
    </cofactor>
</comment>
<accession>E6V0C8</accession>
<evidence type="ECO:0000256" key="3">
    <source>
        <dbReference type="ARBA" id="ARBA00038054"/>
    </source>
</evidence>
<dbReference type="Gene3D" id="2.30.110.10">
    <property type="entry name" value="Electron Transport, Fmn-binding Protein, Chain A"/>
    <property type="match status" value="1"/>
</dbReference>
<feature type="domain" description="Flavin reductase like" evidence="4">
    <location>
        <begin position="19"/>
        <end position="175"/>
    </location>
</feature>
<dbReference type="KEGG" id="vpe:Varpa_1316"/>
<reference evidence="6" key="1">
    <citation type="submission" date="2010-12" db="EMBL/GenBank/DDBJ databases">
        <title>Complete sequence of Variovorax paradoxus EPS.</title>
        <authorList>
            <consortium name="US DOE Joint Genome Institute"/>
            <person name="Lucas S."/>
            <person name="Copeland A."/>
            <person name="Lapidus A."/>
            <person name="Cheng J.-F."/>
            <person name="Goodwin L."/>
            <person name="Pitluck S."/>
            <person name="Teshima H."/>
            <person name="Detter J.C."/>
            <person name="Han C."/>
            <person name="Tapia R."/>
            <person name="Land M."/>
            <person name="Hauser L."/>
            <person name="Kyrpides N."/>
            <person name="Ivanova N."/>
            <person name="Ovchinnikova G."/>
            <person name="Orwin P."/>
            <person name="Han J.-I.G."/>
            <person name="Woyke T."/>
        </authorList>
    </citation>
    <scope>NUCLEOTIDE SEQUENCE [LARGE SCALE GENOMIC DNA]</scope>
    <source>
        <strain evidence="6">EPS</strain>
    </source>
</reference>
<evidence type="ECO:0000256" key="1">
    <source>
        <dbReference type="ARBA" id="ARBA00001917"/>
    </source>
</evidence>
<dbReference type="SMART" id="SM00903">
    <property type="entry name" value="Flavin_Reduct"/>
    <property type="match status" value="1"/>
</dbReference>
<dbReference type="PANTHER" id="PTHR43567:SF1">
    <property type="entry name" value="FLAVOREDOXIN"/>
    <property type="match status" value="1"/>
</dbReference>
<dbReference type="SUPFAM" id="SSF50475">
    <property type="entry name" value="FMN-binding split barrel"/>
    <property type="match status" value="1"/>
</dbReference>
<dbReference type="GO" id="GO:0016646">
    <property type="term" value="F:oxidoreductase activity, acting on the CH-NH group of donors, NAD or NADP as acceptor"/>
    <property type="evidence" value="ECO:0007669"/>
    <property type="project" value="UniProtKB-ARBA"/>
</dbReference>
<dbReference type="OrthoDB" id="9792436at2"/>
<proteinExistence type="inferred from homology"/>
<dbReference type="AlphaFoldDB" id="E6V0C8"/>
<dbReference type="RefSeq" id="WP_013539777.1">
    <property type="nucleotide sequence ID" value="NC_014931.1"/>
</dbReference>
<sequence length="211" mass="22655">MNASSSSHRRPVPLAKAYRLLNHGPTVLVSAAHGGQRNIMAAAWAMPLDFDPPKVAVVLDKSTWTRVLLEGAGTFALQVPVRAQLDLTEALGNSSGRKIVETSGHDKFAAYGLQTFAGTATDAPLLEGCAAWLECRLLPEPPIQERYDLFLGEVIAAQADARVFSDGRWNFTGHDELRTLHHVAGGHFIVDGEAVDARPLGPLASATPRTE</sequence>
<evidence type="ECO:0000256" key="2">
    <source>
        <dbReference type="ARBA" id="ARBA00022630"/>
    </source>
</evidence>
<dbReference type="InterPro" id="IPR052174">
    <property type="entry name" value="Flavoredoxin"/>
</dbReference>
<dbReference type="Pfam" id="PF01613">
    <property type="entry name" value="Flavin_Reduct"/>
    <property type="match status" value="1"/>
</dbReference>
<dbReference type="HOGENOM" id="CLU_059021_5_4_4"/>
<keyword evidence="2" id="KW-0285">Flavoprotein</keyword>